<name>A0A6C0BUJ3_9ZZZZ</name>
<protein>
    <submittedName>
        <fullName evidence="2">Uncharacterized protein</fullName>
    </submittedName>
</protein>
<dbReference type="EMBL" id="MN739246">
    <property type="protein sequence ID" value="QHS95244.1"/>
    <property type="molecule type" value="Genomic_DNA"/>
</dbReference>
<keyword evidence="1" id="KW-1133">Transmembrane helix</keyword>
<organism evidence="2">
    <name type="scientific">viral metagenome</name>
    <dbReference type="NCBI Taxonomy" id="1070528"/>
    <lineage>
        <taxon>unclassified sequences</taxon>
        <taxon>metagenomes</taxon>
        <taxon>organismal metagenomes</taxon>
    </lineage>
</organism>
<feature type="transmembrane region" description="Helical" evidence="1">
    <location>
        <begin position="41"/>
        <end position="59"/>
    </location>
</feature>
<keyword evidence="1" id="KW-0812">Transmembrane</keyword>
<proteinExistence type="predicted"/>
<evidence type="ECO:0000256" key="1">
    <source>
        <dbReference type="SAM" id="Phobius"/>
    </source>
</evidence>
<feature type="transmembrane region" description="Helical" evidence="1">
    <location>
        <begin position="6"/>
        <end position="29"/>
    </location>
</feature>
<reference evidence="2" key="1">
    <citation type="journal article" date="2020" name="Nature">
        <title>Giant virus diversity and host interactions through global metagenomics.</title>
        <authorList>
            <person name="Schulz F."/>
            <person name="Roux S."/>
            <person name="Paez-Espino D."/>
            <person name="Jungbluth S."/>
            <person name="Walsh D.A."/>
            <person name="Denef V.J."/>
            <person name="McMahon K.D."/>
            <person name="Konstantinidis K.T."/>
            <person name="Eloe-Fadrosh E.A."/>
            <person name="Kyrpides N.C."/>
            <person name="Woyke T."/>
        </authorList>
    </citation>
    <scope>NUCLEOTIDE SEQUENCE</scope>
    <source>
        <strain evidence="2">GVMAG-M-3300018428-35</strain>
    </source>
</reference>
<accession>A0A6C0BUJ3</accession>
<sequence>MKDTKYWISLFLHILIWIFSFKLFDIYLIQKKVSQETTIKICVIGLFITFIIYNTDYVIEI</sequence>
<evidence type="ECO:0000313" key="2">
    <source>
        <dbReference type="EMBL" id="QHS95244.1"/>
    </source>
</evidence>
<keyword evidence="1" id="KW-0472">Membrane</keyword>
<dbReference type="AlphaFoldDB" id="A0A6C0BUJ3"/>